<sequence length="367" mass="40813">MNRIVTLQTAHDPQSDTIAAIAQPNRRNTGLISDDPARLNGFVAPVPEAAFRFALPFGVVIGDSISEGVPHTFGRLKKDGQPGFNELHRNMPGQLSYEFGAITGMHWFNHGIGGQRTDQVWARWRRDVLGEKFDPADARGDLTLPDQAYAVFVIAGINDVFQGKQDPFIQEHLLKMAKDARQRGIICIFSDMGEHNAATPQMREQIVRMNRWMHATLPDYGASVVDFYEWSMDRNRGYGVNPALFVDNVHPSRSGFQSLAYHYASQWHNVPLVPCGLVLEAVIDYDAPLSGFGRGKLVSLGWMEYGSPDAALRTQTVLPDEASVCLPIRTDGRSVAVELHIEEAYDKAQRSGFSNVRVLMGSRFGSR</sequence>
<reference evidence="2 3" key="1">
    <citation type="submission" date="2019-05" db="EMBL/GenBank/DDBJ databases">
        <title>We sequenced the genome of Paenibacillus hemerocallicola KCTC 33185 for further insight into its adaptation and study the phylogeny of Paenibacillus.</title>
        <authorList>
            <person name="Narsing Rao M.P."/>
        </authorList>
    </citation>
    <scope>NUCLEOTIDE SEQUENCE [LARGE SCALE GENOMIC DNA]</scope>
    <source>
        <strain evidence="2 3">KCTC 33185</strain>
    </source>
</reference>
<dbReference type="Pfam" id="PF13472">
    <property type="entry name" value="Lipase_GDSL_2"/>
    <property type="match status" value="1"/>
</dbReference>
<gene>
    <name evidence="2" type="ORF">FE784_04835</name>
</gene>
<dbReference type="EMBL" id="VDCQ01000005">
    <property type="protein sequence ID" value="TNJ67294.1"/>
    <property type="molecule type" value="Genomic_DNA"/>
</dbReference>
<evidence type="ECO:0000259" key="1">
    <source>
        <dbReference type="Pfam" id="PF13472"/>
    </source>
</evidence>
<evidence type="ECO:0000313" key="2">
    <source>
        <dbReference type="EMBL" id="TNJ67294.1"/>
    </source>
</evidence>
<organism evidence="2 3">
    <name type="scientific">Paenibacillus hemerocallicola</name>
    <dbReference type="NCBI Taxonomy" id="1172614"/>
    <lineage>
        <taxon>Bacteria</taxon>
        <taxon>Bacillati</taxon>
        <taxon>Bacillota</taxon>
        <taxon>Bacilli</taxon>
        <taxon>Bacillales</taxon>
        <taxon>Paenibacillaceae</taxon>
        <taxon>Paenibacillus</taxon>
    </lineage>
</organism>
<dbReference type="InterPro" id="IPR036514">
    <property type="entry name" value="SGNH_hydro_sf"/>
</dbReference>
<comment type="caution">
    <text evidence="2">The sequence shown here is derived from an EMBL/GenBank/DDBJ whole genome shotgun (WGS) entry which is preliminary data.</text>
</comment>
<accession>A0A5C4TDW7</accession>
<protein>
    <recommendedName>
        <fullName evidence="1">SGNH hydrolase-type esterase domain-containing protein</fullName>
    </recommendedName>
</protein>
<dbReference type="Gene3D" id="3.40.50.1110">
    <property type="entry name" value="SGNH hydrolase"/>
    <property type="match status" value="1"/>
</dbReference>
<dbReference type="SUPFAM" id="SSF52266">
    <property type="entry name" value="SGNH hydrolase"/>
    <property type="match status" value="1"/>
</dbReference>
<dbReference type="InterPro" id="IPR013830">
    <property type="entry name" value="SGNH_hydro"/>
</dbReference>
<proteinExistence type="predicted"/>
<dbReference type="AlphaFoldDB" id="A0A5C4TDW7"/>
<evidence type="ECO:0000313" key="3">
    <source>
        <dbReference type="Proteomes" id="UP000307943"/>
    </source>
</evidence>
<dbReference type="Proteomes" id="UP000307943">
    <property type="component" value="Unassembled WGS sequence"/>
</dbReference>
<keyword evidence="3" id="KW-1185">Reference proteome</keyword>
<dbReference type="OrthoDB" id="9777593at2"/>
<feature type="domain" description="SGNH hydrolase-type esterase" evidence="1">
    <location>
        <begin position="60"/>
        <end position="256"/>
    </location>
</feature>
<name>A0A5C4TDW7_9BACL</name>
<dbReference type="RefSeq" id="WP_139601008.1">
    <property type="nucleotide sequence ID" value="NZ_VDCQ01000005.1"/>
</dbReference>